<evidence type="ECO:0000256" key="1">
    <source>
        <dbReference type="ARBA" id="ARBA00005234"/>
    </source>
</evidence>
<dbReference type="InterPro" id="IPR003653">
    <property type="entry name" value="Peptidase_C48_C"/>
</dbReference>
<dbReference type="Proteomes" id="UP000266723">
    <property type="component" value="Unassembled WGS sequence"/>
</dbReference>
<name>A0ABQ7CB88_BRACR</name>
<comment type="similarity">
    <text evidence="1">Belongs to the peptidase C48 family.</text>
</comment>
<keyword evidence="8" id="KW-1185">Reference proteome</keyword>
<feature type="compositionally biased region" description="Low complexity" evidence="5">
    <location>
        <begin position="241"/>
        <end position="250"/>
    </location>
</feature>
<evidence type="ECO:0000259" key="6">
    <source>
        <dbReference type="PROSITE" id="PS50600"/>
    </source>
</evidence>
<organism evidence="7 8">
    <name type="scientific">Brassica cretica</name>
    <name type="common">Mustard</name>
    <dbReference type="NCBI Taxonomy" id="69181"/>
    <lineage>
        <taxon>Eukaryota</taxon>
        <taxon>Viridiplantae</taxon>
        <taxon>Streptophyta</taxon>
        <taxon>Embryophyta</taxon>
        <taxon>Tracheophyta</taxon>
        <taxon>Spermatophyta</taxon>
        <taxon>Magnoliopsida</taxon>
        <taxon>eudicotyledons</taxon>
        <taxon>Gunneridae</taxon>
        <taxon>Pentapetalae</taxon>
        <taxon>rosids</taxon>
        <taxon>malvids</taxon>
        <taxon>Brassicales</taxon>
        <taxon>Brassicaceae</taxon>
        <taxon>Brassiceae</taxon>
        <taxon>Brassica</taxon>
    </lineage>
</organism>
<dbReference type="EMBL" id="QGKV02000832">
    <property type="protein sequence ID" value="KAF3549109.1"/>
    <property type="molecule type" value="Genomic_DNA"/>
</dbReference>
<keyword evidence="3" id="KW-0378">Hydrolase</keyword>
<dbReference type="Gene3D" id="3.40.395.10">
    <property type="entry name" value="Adenoviral Proteinase, Chain A"/>
    <property type="match status" value="1"/>
</dbReference>
<evidence type="ECO:0000313" key="7">
    <source>
        <dbReference type="EMBL" id="KAF3549109.1"/>
    </source>
</evidence>
<evidence type="ECO:0000313" key="8">
    <source>
        <dbReference type="Proteomes" id="UP000266723"/>
    </source>
</evidence>
<accession>A0ABQ7CB88</accession>
<dbReference type="PROSITE" id="PS50600">
    <property type="entry name" value="ULP_PROTEASE"/>
    <property type="match status" value="1"/>
</dbReference>
<dbReference type="PANTHER" id="PTHR12606">
    <property type="entry name" value="SENTRIN/SUMO-SPECIFIC PROTEASE"/>
    <property type="match status" value="1"/>
</dbReference>
<evidence type="ECO:0000256" key="3">
    <source>
        <dbReference type="ARBA" id="ARBA00022801"/>
    </source>
</evidence>
<feature type="domain" description="Ubiquitin-like protease family profile" evidence="6">
    <location>
        <begin position="611"/>
        <end position="806"/>
    </location>
</feature>
<dbReference type="SUPFAM" id="SSF54001">
    <property type="entry name" value="Cysteine proteinases"/>
    <property type="match status" value="1"/>
</dbReference>
<evidence type="ECO:0000256" key="5">
    <source>
        <dbReference type="SAM" id="MobiDB-lite"/>
    </source>
</evidence>
<protein>
    <recommendedName>
        <fullName evidence="6">Ubiquitin-like protease family profile domain-containing protein</fullName>
    </recommendedName>
</protein>
<keyword evidence="4" id="KW-0788">Thiol protease</keyword>
<evidence type="ECO:0000256" key="2">
    <source>
        <dbReference type="ARBA" id="ARBA00022670"/>
    </source>
</evidence>
<dbReference type="Pfam" id="PF02902">
    <property type="entry name" value="Peptidase_C48"/>
    <property type="match status" value="1"/>
</dbReference>
<proteinExistence type="inferred from homology"/>
<evidence type="ECO:0000256" key="4">
    <source>
        <dbReference type="ARBA" id="ARBA00022807"/>
    </source>
</evidence>
<dbReference type="InterPro" id="IPR038765">
    <property type="entry name" value="Papain-like_cys_pep_sf"/>
</dbReference>
<reference evidence="7 8" key="1">
    <citation type="journal article" date="2020" name="BMC Genomics">
        <title>Intraspecific diversification of the crop wild relative Brassica cretica Lam. using demographic model selection.</title>
        <authorList>
            <person name="Kioukis A."/>
            <person name="Michalopoulou V.A."/>
            <person name="Briers L."/>
            <person name="Pirintsos S."/>
            <person name="Studholme D.J."/>
            <person name="Pavlidis P."/>
            <person name="Sarris P.F."/>
        </authorList>
    </citation>
    <scope>NUCLEOTIDE SEQUENCE [LARGE SCALE GENOMIC DNA]</scope>
    <source>
        <strain evidence="8">cv. PFS-1207/04</strain>
    </source>
</reference>
<feature type="region of interest" description="Disordered" evidence="5">
    <location>
        <begin position="214"/>
        <end position="258"/>
    </location>
</feature>
<gene>
    <name evidence="7" type="ORF">DY000_02008855</name>
</gene>
<keyword evidence="2" id="KW-0645">Protease</keyword>
<comment type="caution">
    <text evidence="7">The sequence shown here is derived from an EMBL/GenBank/DDBJ whole genome shotgun (WGS) entry which is preliminary data.</text>
</comment>
<sequence length="861" mass="97880">LEKESGDRVWADRIAREESDEIACGEKGELFPFISASGNSDVIDSDQFFREDEKNDERVGRIVALINAKQDWSEFEWEVQALPRNVELSDSEEGVDVGDVTETHVEEPSHVEELAVIARRGKRKINDPGAEARKKQLLCQWAAEHNSGISGQMKTFIEGLFTSLKEVVQKDIEERFDKVDKEMAQLKEVVSKISGPSDTMGKERASEILCPSARMEKDQWRETSQSLSPSAAKEKGKGKAAETGVPPTVRRSPRPRKEIETDDMLDFLKNLSQSSKNKDMGTKEYLQEAVGNLSQASHVRGFDPSQKSSPEEAVKISTPLSSFKHADYKTLSLKDTDLPEDRVNDIDYSLVFVPEDSWVKLRKWCSTSKQHLKIGSSVYTKEPAVVARRGKRKINDPGAEARKKQLLCQRAAEHNSGISGQMKTFIEGLFTSLKEVVQKDIQEHFDKVDKEMAQLKEVVSKIPGPSDTMGKKEPRRLCVLQKEWRKTNGEKHHRVCLLQQQRKKAKARQLRLGFLLRFVVALGQERHLKIGPYVYTSELAARVMGPAVWLQNDEIDAMSYLFRERTSLGRWNQSKVAFMSCLFSNQMKNSYIDFKKDRKGYKVQGLPHQHLKIGSSVYTSELAARVMGPAVWLQNDEIDAMLYLFRERTSLGRWNQSKVAFMSCLFSNQMKNSYIDFKKDRKGYKVQGLPHQYGIGELPAHGRTGLMWDLDVSRMYLPLLVHGNHWISMCVNFVTRSIEVFGCGRMKHNKDLEPFAHLIPRIVKAVQSSKSKLIVKPYDVTYTPMPFLNKTSSDCGVYALKHIECHLLGMDLSLVNDDNIREARLKIAYDLWEAANDPVIISRMSQFIPPNTTTDPVVTIL</sequence>
<feature type="non-terminal residue" evidence="7">
    <location>
        <position position="1"/>
    </location>
</feature>
<dbReference type="PANTHER" id="PTHR12606:SF149">
    <property type="entry name" value="UBIQUITIN-LIKE PROTEASE FAMILY PROFILE DOMAIN-CONTAINING PROTEIN"/>
    <property type="match status" value="1"/>
</dbReference>